<evidence type="ECO:0000259" key="4">
    <source>
        <dbReference type="Pfam" id="PF22939"/>
    </source>
</evidence>
<keyword evidence="2 3" id="KW-0040">ANK repeat</keyword>
<dbReference type="Pfam" id="PF22939">
    <property type="entry name" value="WHD_GPIID"/>
    <property type="match status" value="1"/>
</dbReference>
<dbReference type="InterPro" id="IPR002110">
    <property type="entry name" value="Ankyrin_rpt"/>
</dbReference>
<dbReference type="InterPro" id="IPR036770">
    <property type="entry name" value="Ankyrin_rpt-contain_sf"/>
</dbReference>
<dbReference type="InterPro" id="IPR056884">
    <property type="entry name" value="NPHP3-like_N"/>
</dbReference>
<evidence type="ECO:0000259" key="5">
    <source>
        <dbReference type="Pfam" id="PF24883"/>
    </source>
</evidence>
<feature type="repeat" description="ANK" evidence="3">
    <location>
        <begin position="647"/>
        <end position="679"/>
    </location>
</feature>
<protein>
    <submittedName>
        <fullName evidence="6">Uncharacterized protein</fullName>
    </submittedName>
</protein>
<dbReference type="PROSITE" id="PS50297">
    <property type="entry name" value="ANK_REP_REGION"/>
    <property type="match status" value="10"/>
</dbReference>
<feature type="repeat" description="ANK" evidence="3">
    <location>
        <begin position="741"/>
        <end position="773"/>
    </location>
</feature>
<sequence length="949" mass="105446">MDVFNRWLNGNERILWCPGLPGAGKTILASTVIDHLQRTYSTSNIGIAFMYCDYKEQEQQTPVSLISSLLQQLVEQQSSVPDEVRSLWEEHTRRRTRPCLAECSRLLQSTASAFSEIFIVIDVLDESSGITRDDLIAEIQKLPSHLHLMATSRHNANIEQLFNDSIQLEIQAHDEDVKAYIRTQIDKTERLKKFVRADPRLQGMIETKLASKAQGMFLLPRLHIESLAEKHDRKAVRLALERLPEKLNETYDGALRRIRSQNNEDVRFAQRVLTWISFATRPLKVEEMRHAIAVMNLEPGEKYIEDDGLPDKDLLLTVCAGIVIIDTESDIIRLVHYTAQEYFEQKRMQEFPNAQAKIAKACLTYLSLDTFMDGPCPEDEAMEDRLLSNPLLHYAAQNWGFHAQGSPEKTLLADILNFLNVSTSSESAIQACKTAGRHRRPEWSQRYPSSVPGIAYAASAGLTEIVGCLLDENCCTNASGSDGKTALHVAAESGHEALIKLLLERGADFDLKDQWGRTALSEAAANGHEAVVKLLLERGADINLKVYDGRTALSAAARWKHEAVVKLLLEQGADIDLKDQWGRTALSLAAANGHEAVVKLLLEQGADIDLKVYDGRTALLNAALYGKAAVVKLLLKHGAEIDSKDRDRHTALSYAVEKGHEVVVKLLLEQGAEVDLKARNGRTALLFVPMLVKLPLKQGAKSDSKDHDEQTTLSFAAGEGHEAVVKLLLEQGAEADPKAQRGRTALLIAAQYGKEAVVKLLLERGADIDLKDQWGRTALSLAAGNKYEAVVKLLLERGADIDLKDQRERTALSRVTMRGHKAVVELLVEQGADIDSKGQCERRALSLPAKNKHEAVVKLLLKHGAKINSKDQNGQTALSAAARWYGVVVKLTRTNHKSCIVQSAKFERLMPIYPTVPQALKTLAQLCQQWEHFGLFGSSRFRPASIRKP</sequence>
<evidence type="ECO:0000313" key="6">
    <source>
        <dbReference type="EMBL" id="KAA6410482.1"/>
    </source>
</evidence>
<dbReference type="PANTHER" id="PTHR24123">
    <property type="entry name" value="ANKYRIN REPEAT-CONTAINING"/>
    <property type="match status" value="1"/>
</dbReference>
<feature type="repeat" description="ANK" evidence="3">
    <location>
        <begin position="807"/>
        <end position="839"/>
    </location>
</feature>
<evidence type="ECO:0000256" key="1">
    <source>
        <dbReference type="ARBA" id="ARBA00022737"/>
    </source>
</evidence>
<feature type="repeat" description="ANK" evidence="3">
    <location>
        <begin position="482"/>
        <end position="514"/>
    </location>
</feature>
<dbReference type="Pfam" id="PF12796">
    <property type="entry name" value="Ank_2"/>
    <property type="match status" value="3"/>
</dbReference>
<feature type="repeat" description="ANK" evidence="3">
    <location>
        <begin position="708"/>
        <end position="740"/>
    </location>
</feature>
<dbReference type="OrthoDB" id="1577640at2759"/>
<dbReference type="InterPro" id="IPR054471">
    <property type="entry name" value="GPIID_WHD"/>
</dbReference>
<dbReference type="PRINTS" id="PR01415">
    <property type="entry name" value="ANKYRIN"/>
</dbReference>
<comment type="caution">
    <text evidence="6">The sequence shown here is derived from an EMBL/GenBank/DDBJ whole genome shotgun (WGS) entry which is preliminary data.</text>
</comment>
<dbReference type="Pfam" id="PF24883">
    <property type="entry name" value="NPHP3_N"/>
    <property type="match status" value="1"/>
</dbReference>
<dbReference type="Gene3D" id="1.25.40.20">
    <property type="entry name" value="Ankyrin repeat-containing domain"/>
    <property type="match status" value="4"/>
</dbReference>
<name>A0A5M8PPN5_9LECA</name>
<dbReference type="InterPro" id="IPR051165">
    <property type="entry name" value="Multifunctional_ANK_Repeat"/>
</dbReference>
<feature type="domain" description="GPI inositol-deacylase winged helix" evidence="4">
    <location>
        <begin position="267"/>
        <end position="346"/>
    </location>
</feature>
<feature type="repeat" description="ANK" evidence="3">
    <location>
        <begin position="840"/>
        <end position="872"/>
    </location>
</feature>
<feature type="repeat" description="ANK" evidence="3">
    <location>
        <begin position="581"/>
        <end position="613"/>
    </location>
</feature>
<feature type="repeat" description="ANK" evidence="3">
    <location>
        <begin position="515"/>
        <end position="547"/>
    </location>
</feature>
<dbReference type="SUPFAM" id="SSF48403">
    <property type="entry name" value="Ankyrin repeat"/>
    <property type="match status" value="2"/>
</dbReference>
<dbReference type="AlphaFoldDB" id="A0A5M8PPN5"/>
<dbReference type="PROSITE" id="PS50088">
    <property type="entry name" value="ANK_REPEAT"/>
    <property type="match status" value="11"/>
</dbReference>
<dbReference type="Proteomes" id="UP000324767">
    <property type="component" value="Unassembled WGS sequence"/>
</dbReference>
<feature type="repeat" description="ANK" evidence="3">
    <location>
        <begin position="548"/>
        <end position="580"/>
    </location>
</feature>
<organism evidence="6 7">
    <name type="scientific">Lasallia pustulata</name>
    <dbReference type="NCBI Taxonomy" id="136370"/>
    <lineage>
        <taxon>Eukaryota</taxon>
        <taxon>Fungi</taxon>
        <taxon>Dikarya</taxon>
        <taxon>Ascomycota</taxon>
        <taxon>Pezizomycotina</taxon>
        <taxon>Lecanoromycetes</taxon>
        <taxon>OSLEUM clade</taxon>
        <taxon>Umbilicariomycetidae</taxon>
        <taxon>Umbilicariales</taxon>
        <taxon>Umbilicariaceae</taxon>
        <taxon>Lasallia</taxon>
    </lineage>
</organism>
<feature type="domain" description="Nephrocystin 3-like N-terminal" evidence="5">
    <location>
        <begin position="3"/>
        <end position="153"/>
    </location>
</feature>
<feature type="repeat" description="ANK" evidence="3">
    <location>
        <begin position="614"/>
        <end position="646"/>
    </location>
</feature>
<dbReference type="Pfam" id="PF13637">
    <property type="entry name" value="Ank_4"/>
    <property type="match status" value="1"/>
</dbReference>
<evidence type="ECO:0000256" key="2">
    <source>
        <dbReference type="ARBA" id="ARBA00023043"/>
    </source>
</evidence>
<keyword evidence="1" id="KW-0677">Repeat</keyword>
<dbReference type="Gene3D" id="3.40.50.300">
    <property type="entry name" value="P-loop containing nucleotide triphosphate hydrolases"/>
    <property type="match status" value="1"/>
</dbReference>
<dbReference type="SMART" id="SM00248">
    <property type="entry name" value="ANK"/>
    <property type="match status" value="12"/>
</dbReference>
<dbReference type="EMBL" id="VXIT01000009">
    <property type="protein sequence ID" value="KAA6410482.1"/>
    <property type="molecule type" value="Genomic_DNA"/>
</dbReference>
<reference evidence="6 7" key="1">
    <citation type="submission" date="2019-09" db="EMBL/GenBank/DDBJ databases">
        <title>The hologenome of the rock-dwelling lichen Lasallia pustulata.</title>
        <authorList>
            <person name="Greshake Tzovaras B."/>
            <person name="Segers F."/>
            <person name="Bicker A."/>
            <person name="Dal Grande F."/>
            <person name="Otte J."/>
            <person name="Hankeln T."/>
            <person name="Schmitt I."/>
            <person name="Ebersberger I."/>
        </authorList>
    </citation>
    <scope>NUCLEOTIDE SEQUENCE [LARGE SCALE GENOMIC DNA]</scope>
    <source>
        <strain evidence="6">A1-1</strain>
    </source>
</reference>
<dbReference type="Pfam" id="PF00023">
    <property type="entry name" value="Ank"/>
    <property type="match status" value="2"/>
</dbReference>
<evidence type="ECO:0000313" key="7">
    <source>
        <dbReference type="Proteomes" id="UP000324767"/>
    </source>
</evidence>
<dbReference type="SUPFAM" id="SSF52540">
    <property type="entry name" value="P-loop containing nucleoside triphosphate hydrolases"/>
    <property type="match status" value="1"/>
</dbReference>
<dbReference type="PANTHER" id="PTHR24123:SF33">
    <property type="entry name" value="PROTEIN HOS4"/>
    <property type="match status" value="1"/>
</dbReference>
<gene>
    <name evidence="6" type="ORF">FRX48_05904</name>
</gene>
<accession>A0A5M8PPN5</accession>
<feature type="repeat" description="ANK" evidence="3">
    <location>
        <begin position="774"/>
        <end position="806"/>
    </location>
</feature>
<evidence type="ECO:0000256" key="3">
    <source>
        <dbReference type="PROSITE-ProRule" id="PRU00023"/>
    </source>
</evidence>
<dbReference type="InterPro" id="IPR027417">
    <property type="entry name" value="P-loop_NTPase"/>
</dbReference>
<proteinExistence type="predicted"/>